<keyword evidence="1" id="KW-0472">Membrane</keyword>
<dbReference type="Pfam" id="PF01569">
    <property type="entry name" value="PAP2"/>
    <property type="match status" value="1"/>
</dbReference>
<dbReference type="Proteomes" id="UP000230553">
    <property type="component" value="Unassembled WGS sequence"/>
</dbReference>
<sequence>MDVLIFQFINGFAAKWWPFDWLGIFLADYAPYFLVLLTIYFLLKEKGRVKRIYFFSLAALSIILSRGIITELIRFLYNRQRPFEVLSIQTLISQDPGGSLPSGHATAFFALFLALYYFAKQNNWNLKPVWWSLGIVLAMGIARIFIGVHWPSDVLAGAAIGLLSAFIIKFLLPKSLSETKTTAPISDTFLQESK</sequence>
<dbReference type="CDD" id="cd01610">
    <property type="entry name" value="PAP2_like"/>
    <property type="match status" value="1"/>
</dbReference>
<dbReference type="InterPro" id="IPR000326">
    <property type="entry name" value="PAP2/HPO"/>
</dbReference>
<gene>
    <name evidence="3" type="ORF">COY31_02170</name>
</gene>
<evidence type="ECO:0000313" key="4">
    <source>
        <dbReference type="Proteomes" id="UP000230553"/>
    </source>
</evidence>
<reference evidence="4" key="1">
    <citation type="submission" date="2017-09" db="EMBL/GenBank/DDBJ databases">
        <title>Depth-based differentiation of microbial function through sediment-hosted aquifers and enrichment of novel symbionts in the deep terrestrial subsurface.</title>
        <authorList>
            <person name="Probst A.J."/>
            <person name="Ladd B."/>
            <person name="Jarett J.K."/>
            <person name="Geller-Mcgrath D.E."/>
            <person name="Sieber C.M.K."/>
            <person name="Emerson J.B."/>
            <person name="Anantharaman K."/>
            <person name="Thomas B.C."/>
            <person name="Malmstrom R."/>
            <person name="Stieglmeier M."/>
            <person name="Klingl A."/>
            <person name="Woyke T."/>
            <person name="Ryan C.M."/>
            <person name="Banfield J.F."/>
        </authorList>
    </citation>
    <scope>NUCLEOTIDE SEQUENCE [LARGE SCALE GENOMIC DNA]</scope>
</reference>
<evidence type="ECO:0000256" key="1">
    <source>
        <dbReference type="SAM" id="Phobius"/>
    </source>
</evidence>
<feature type="transmembrane region" description="Helical" evidence="1">
    <location>
        <begin position="21"/>
        <end position="43"/>
    </location>
</feature>
<organism evidence="3 4">
    <name type="scientific">Candidatus Wolfebacteria bacterium CG_4_10_14_0_2_um_filter_39_18</name>
    <dbReference type="NCBI Taxonomy" id="1975061"/>
    <lineage>
        <taxon>Bacteria</taxon>
        <taxon>Candidatus Wolfeibacteriota</taxon>
    </lineage>
</organism>
<evidence type="ECO:0000313" key="3">
    <source>
        <dbReference type="EMBL" id="PIZ44627.1"/>
    </source>
</evidence>
<dbReference type="SMART" id="SM00014">
    <property type="entry name" value="acidPPc"/>
    <property type="match status" value="1"/>
</dbReference>
<feature type="transmembrane region" description="Helical" evidence="1">
    <location>
        <begin position="154"/>
        <end position="172"/>
    </location>
</feature>
<feature type="transmembrane region" description="Helical" evidence="1">
    <location>
        <begin position="52"/>
        <end position="77"/>
    </location>
</feature>
<feature type="domain" description="Phosphatidic acid phosphatase type 2/haloperoxidase" evidence="2">
    <location>
        <begin position="54"/>
        <end position="169"/>
    </location>
</feature>
<proteinExistence type="predicted"/>
<evidence type="ECO:0000259" key="2">
    <source>
        <dbReference type="SMART" id="SM00014"/>
    </source>
</evidence>
<dbReference type="AlphaFoldDB" id="A0A2M7TFH1"/>
<feature type="transmembrane region" description="Helical" evidence="1">
    <location>
        <begin position="130"/>
        <end position="148"/>
    </location>
</feature>
<dbReference type="EMBL" id="PFNM01000041">
    <property type="protein sequence ID" value="PIZ44627.1"/>
    <property type="molecule type" value="Genomic_DNA"/>
</dbReference>
<dbReference type="InterPro" id="IPR036938">
    <property type="entry name" value="PAP2/HPO_sf"/>
</dbReference>
<dbReference type="PANTHER" id="PTHR14969">
    <property type="entry name" value="SPHINGOSINE-1-PHOSPHATE PHOSPHOHYDROLASE"/>
    <property type="match status" value="1"/>
</dbReference>
<dbReference type="SUPFAM" id="SSF48317">
    <property type="entry name" value="Acid phosphatase/Vanadium-dependent haloperoxidase"/>
    <property type="match status" value="1"/>
</dbReference>
<protein>
    <recommendedName>
        <fullName evidence="2">Phosphatidic acid phosphatase type 2/haloperoxidase domain-containing protein</fullName>
    </recommendedName>
</protein>
<comment type="caution">
    <text evidence="3">The sequence shown here is derived from an EMBL/GenBank/DDBJ whole genome shotgun (WGS) entry which is preliminary data.</text>
</comment>
<accession>A0A2M7TFH1</accession>
<keyword evidence="1" id="KW-1133">Transmembrane helix</keyword>
<keyword evidence="1" id="KW-0812">Transmembrane</keyword>
<feature type="transmembrane region" description="Helical" evidence="1">
    <location>
        <begin position="97"/>
        <end position="118"/>
    </location>
</feature>
<dbReference type="Gene3D" id="1.20.144.10">
    <property type="entry name" value="Phosphatidic acid phosphatase type 2/haloperoxidase"/>
    <property type="match status" value="1"/>
</dbReference>
<dbReference type="PANTHER" id="PTHR14969:SF13">
    <property type="entry name" value="AT30094P"/>
    <property type="match status" value="1"/>
</dbReference>
<name>A0A2M7TFH1_9BACT</name>